<protein>
    <submittedName>
        <fullName evidence="3">Uncharacterized protein</fullName>
    </submittedName>
</protein>
<name>A0A9P7URA1_9AGAR</name>
<feature type="compositionally biased region" description="Basic and acidic residues" evidence="1">
    <location>
        <begin position="222"/>
        <end position="231"/>
    </location>
</feature>
<keyword evidence="2" id="KW-0472">Membrane</keyword>
<dbReference type="Proteomes" id="UP001049176">
    <property type="component" value="Chromosome 6"/>
</dbReference>
<gene>
    <name evidence="3" type="ORF">E1B28_009956</name>
</gene>
<dbReference type="GeneID" id="66079032"/>
<evidence type="ECO:0000313" key="3">
    <source>
        <dbReference type="EMBL" id="KAG7090875.1"/>
    </source>
</evidence>
<dbReference type="EMBL" id="CM032186">
    <property type="protein sequence ID" value="KAG7090875.1"/>
    <property type="molecule type" value="Genomic_DNA"/>
</dbReference>
<feature type="region of interest" description="Disordered" evidence="1">
    <location>
        <begin position="216"/>
        <end position="238"/>
    </location>
</feature>
<dbReference type="OrthoDB" id="2502792at2759"/>
<feature type="transmembrane region" description="Helical" evidence="2">
    <location>
        <begin position="30"/>
        <end position="56"/>
    </location>
</feature>
<feature type="transmembrane region" description="Helical" evidence="2">
    <location>
        <begin position="98"/>
        <end position="117"/>
    </location>
</feature>
<feature type="transmembrane region" description="Helical" evidence="2">
    <location>
        <begin position="68"/>
        <end position="86"/>
    </location>
</feature>
<reference evidence="3" key="1">
    <citation type="journal article" date="2021" name="Genome Biol. Evol.">
        <title>The assembled and annotated genome of the fairy-ring fungus Marasmius oreades.</title>
        <authorList>
            <person name="Hiltunen M."/>
            <person name="Ament-Velasquez S.L."/>
            <person name="Johannesson H."/>
        </authorList>
    </citation>
    <scope>NUCLEOTIDE SEQUENCE</scope>
    <source>
        <strain evidence="3">03SP1</strain>
    </source>
</reference>
<feature type="compositionally biased region" description="Basic residues" evidence="1">
    <location>
        <begin position="153"/>
        <end position="165"/>
    </location>
</feature>
<accession>A0A9P7URA1</accession>
<feature type="region of interest" description="Disordered" evidence="1">
    <location>
        <begin position="145"/>
        <end position="183"/>
    </location>
</feature>
<dbReference type="RefSeq" id="XP_043007345.1">
    <property type="nucleotide sequence ID" value="XM_043154887.1"/>
</dbReference>
<dbReference type="KEGG" id="more:E1B28_009956"/>
<sequence>MAHVTPADIPLPAFVDPLLDYISESLPGPVYSFIVAFASRCLAVISALLTLFGAILQTHPSEWSAQTLLPPLIAFLAAYFALVSLYRTTSWMLRTSIWFIKWGTILGIFVGGAGWLMGAGNTVGAPAVASVLGGFVLDMINGEGGARGNSRSTRGRASSKTRTRPKARDKFQKHREWQYEESSAPQEVDVQAVLEDILGTARNSGFWNAMKSAVQGFQGGEEETRSRKDAKAGGTTSR</sequence>
<evidence type="ECO:0000256" key="1">
    <source>
        <dbReference type="SAM" id="MobiDB-lite"/>
    </source>
</evidence>
<comment type="caution">
    <text evidence="3">The sequence shown here is derived from an EMBL/GenBank/DDBJ whole genome shotgun (WGS) entry which is preliminary data.</text>
</comment>
<proteinExistence type="predicted"/>
<feature type="transmembrane region" description="Helical" evidence="2">
    <location>
        <begin position="123"/>
        <end position="141"/>
    </location>
</feature>
<evidence type="ECO:0000313" key="4">
    <source>
        <dbReference type="Proteomes" id="UP001049176"/>
    </source>
</evidence>
<feature type="compositionally biased region" description="Basic and acidic residues" evidence="1">
    <location>
        <begin position="166"/>
        <end position="178"/>
    </location>
</feature>
<keyword evidence="2" id="KW-0812">Transmembrane</keyword>
<dbReference type="AlphaFoldDB" id="A0A9P7URA1"/>
<evidence type="ECO:0000256" key="2">
    <source>
        <dbReference type="SAM" id="Phobius"/>
    </source>
</evidence>
<organism evidence="3 4">
    <name type="scientific">Marasmius oreades</name>
    <name type="common">fairy-ring Marasmius</name>
    <dbReference type="NCBI Taxonomy" id="181124"/>
    <lineage>
        <taxon>Eukaryota</taxon>
        <taxon>Fungi</taxon>
        <taxon>Dikarya</taxon>
        <taxon>Basidiomycota</taxon>
        <taxon>Agaricomycotina</taxon>
        <taxon>Agaricomycetes</taxon>
        <taxon>Agaricomycetidae</taxon>
        <taxon>Agaricales</taxon>
        <taxon>Marasmiineae</taxon>
        <taxon>Marasmiaceae</taxon>
        <taxon>Marasmius</taxon>
    </lineage>
</organism>
<keyword evidence="4" id="KW-1185">Reference proteome</keyword>
<keyword evidence="2" id="KW-1133">Transmembrane helix</keyword>